<evidence type="ECO:0000313" key="4">
    <source>
        <dbReference type="Proteomes" id="UP000289340"/>
    </source>
</evidence>
<protein>
    <recommendedName>
        <fullName evidence="2">MULE transposase domain-containing protein</fullName>
    </recommendedName>
</protein>
<dbReference type="AlphaFoldDB" id="A0A445IKE6"/>
<dbReference type="PANTHER" id="PTHR31973">
    <property type="entry name" value="POLYPROTEIN, PUTATIVE-RELATED"/>
    <property type="match status" value="1"/>
</dbReference>
<dbReference type="InterPro" id="IPR018289">
    <property type="entry name" value="MULE_transposase_dom"/>
</dbReference>
<evidence type="ECO:0000259" key="2">
    <source>
        <dbReference type="Pfam" id="PF10551"/>
    </source>
</evidence>
<accession>A0A445IKE6</accession>
<feature type="compositionally biased region" description="Acidic residues" evidence="1">
    <location>
        <begin position="453"/>
        <end position="468"/>
    </location>
</feature>
<keyword evidence="4" id="KW-1185">Reference proteome</keyword>
<sequence length="495" mass="56191">MHQRFHYTVSYKKAWTTKQKALEMTFGSWEQSYSYLPIWFTTAQHFVPGTIVKYKTSSLMEEGDDNPPRVILNRVFWAFNPCIEGFKYCKPLVQVDGTLLTGKYHGTLLTAIGQDGSRNNFPLVFAIVESETKEAWMWFLHYLQRYVTPQPNLCIISDRGTGLLAALQSKRVGWNGPDVSSVYCIRHIASNFNKQFKNVDLKKQVINMGYEMRKSRFEAKLLAMRAEFPQAADWLDQIPKSKWTQAYDEGKRYGHMTTNLAEWHKYPEDIYVMMQENQHIVTSHYVRMYVRETGEFEVQEIANTRLGRQLVLCECCFAWMLWKLGRIDGDPVLRETRIWATWEYVSSVGGGLQGMVGLCAHCGCGKTCCAPSPDRHLVPHVMEWYLEICRGGQETLGTSGGVPLPKTKLDQSRPNLGIVVEPVQVIEVTSSEEDPEEDLEELPSEPAVDALDFLEGDEDPLLEVDSPEEVMSASEADSTEDSGPREMAISGGSSS</sequence>
<dbReference type="PANTHER" id="PTHR31973:SF195">
    <property type="entry name" value="MUDR FAMILY TRANSPOSASE"/>
    <property type="match status" value="1"/>
</dbReference>
<dbReference type="EMBL" id="QZWG01000010">
    <property type="protein sequence ID" value="RZB86519.1"/>
    <property type="molecule type" value="Genomic_DNA"/>
</dbReference>
<evidence type="ECO:0000256" key="1">
    <source>
        <dbReference type="SAM" id="MobiDB-lite"/>
    </source>
</evidence>
<comment type="caution">
    <text evidence="3">The sequence shown here is derived from an EMBL/GenBank/DDBJ whole genome shotgun (WGS) entry which is preliminary data.</text>
</comment>
<reference evidence="3 4" key="1">
    <citation type="submission" date="2018-09" db="EMBL/GenBank/DDBJ databases">
        <title>A high-quality reference genome of wild soybean provides a powerful tool to mine soybean genomes.</title>
        <authorList>
            <person name="Xie M."/>
            <person name="Chung C.Y.L."/>
            <person name="Li M.-W."/>
            <person name="Wong F.-L."/>
            <person name="Chan T.-F."/>
            <person name="Lam H.-M."/>
        </authorList>
    </citation>
    <scope>NUCLEOTIDE SEQUENCE [LARGE SCALE GENOMIC DNA]</scope>
    <source>
        <strain evidence="4">cv. W05</strain>
        <tissue evidence="3">Hypocotyl of etiolated seedlings</tissue>
    </source>
</reference>
<feature type="region of interest" description="Disordered" evidence="1">
    <location>
        <begin position="453"/>
        <end position="495"/>
    </location>
</feature>
<gene>
    <name evidence="3" type="ORF">D0Y65_026536</name>
</gene>
<dbReference type="Proteomes" id="UP000289340">
    <property type="component" value="Chromosome 10"/>
</dbReference>
<organism evidence="3 4">
    <name type="scientific">Glycine soja</name>
    <name type="common">Wild soybean</name>
    <dbReference type="NCBI Taxonomy" id="3848"/>
    <lineage>
        <taxon>Eukaryota</taxon>
        <taxon>Viridiplantae</taxon>
        <taxon>Streptophyta</taxon>
        <taxon>Embryophyta</taxon>
        <taxon>Tracheophyta</taxon>
        <taxon>Spermatophyta</taxon>
        <taxon>Magnoliopsida</taxon>
        <taxon>eudicotyledons</taxon>
        <taxon>Gunneridae</taxon>
        <taxon>Pentapetalae</taxon>
        <taxon>rosids</taxon>
        <taxon>fabids</taxon>
        <taxon>Fabales</taxon>
        <taxon>Fabaceae</taxon>
        <taxon>Papilionoideae</taxon>
        <taxon>50 kb inversion clade</taxon>
        <taxon>NPAAA clade</taxon>
        <taxon>indigoferoid/millettioid clade</taxon>
        <taxon>Phaseoleae</taxon>
        <taxon>Glycine</taxon>
        <taxon>Glycine subgen. Soja</taxon>
    </lineage>
</organism>
<name>A0A445IKE6_GLYSO</name>
<proteinExistence type="predicted"/>
<evidence type="ECO:0000313" key="3">
    <source>
        <dbReference type="EMBL" id="RZB86519.1"/>
    </source>
</evidence>
<feature type="domain" description="MULE transposase" evidence="2">
    <location>
        <begin position="93"/>
        <end position="191"/>
    </location>
</feature>
<dbReference type="Pfam" id="PF10551">
    <property type="entry name" value="MULE"/>
    <property type="match status" value="1"/>
</dbReference>